<protein>
    <recommendedName>
        <fullName evidence="3">AMP nucleosidase</fullName>
        <ecNumber evidence="2">3.2.2.4</ecNumber>
    </recommendedName>
    <alternativeName>
        <fullName evidence="3">AMP nucleosidase</fullName>
    </alternativeName>
</protein>
<dbReference type="Gene3D" id="3.30.1850.10">
    <property type="entry name" value="MoCo carrier protein-like"/>
    <property type="match status" value="1"/>
</dbReference>
<dbReference type="PANTHER" id="PTHR43393">
    <property type="entry name" value="CYTOKININ RIBOSIDE 5'-MONOPHOSPHATE PHOSPHORIBOHYDROLASE"/>
    <property type="match status" value="1"/>
</dbReference>
<dbReference type="GO" id="GO:0008714">
    <property type="term" value="F:AMP nucleosidase activity"/>
    <property type="evidence" value="ECO:0007669"/>
    <property type="project" value="UniProtKB-EC"/>
</dbReference>
<dbReference type="Gene3D" id="3.40.50.450">
    <property type="match status" value="1"/>
</dbReference>
<dbReference type="InterPro" id="IPR021826">
    <property type="entry name" value="PpnN_C"/>
</dbReference>
<keyword evidence="7" id="KW-1185">Reference proteome</keyword>
<dbReference type="Pfam" id="PF03641">
    <property type="entry name" value="Lysine_decarbox"/>
    <property type="match status" value="1"/>
</dbReference>
<evidence type="ECO:0000256" key="2">
    <source>
        <dbReference type="ARBA" id="ARBA00011985"/>
    </source>
</evidence>
<name>A0A1I1GT73_9GAMM</name>
<evidence type="ECO:0000259" key="4">
    <source>
        <dbReference type="Pfam" id="PF11892"/>
    </source>
</evidence>
<dbReference type="GO" id="GO:0005829">
    <property type="term" value="C:cytosol"/>
    <property type="evidence" value="ECO:0007669"/>
    <property type="project" value="TreeGrafter"/>
</dbReference>
<dbReference type="AlphaFoldDB" id="A0A1I1GT73"/>
<comment type="catalytic activity">
    <reaction evidence="1">
        <text>AMP + H2O = D-ribose 5-phosphate + adenine</text>
        <dbReference type="Rhea" id="RHEA:20129"/>
        <dbReference type="ChEBI" id="CHEBI:15377"/>
        <dbReference type="ChEBI" id="CHEBI:16708"/>
        <dbReference type="ChEBI" id="CHEBI:78346"/>
        <dbReference type="ChEBI" id="CHEBI:456215"/>
        <dbReference type="EC" id="3.2.2.4"/>
    </reaction>
</comment>
<dbReference type="Proteomes" id="UP000198862">
    <property type="component" value="Unassembled WGS sequence"/>
</dbReference>
<dbReference type="OrthoDB" id="9801098at2"/>
<dbReference type="InterPro" id="IPR031100">
    <property type="entry name" value="LOG_fam"/>
</dbReference>
<dbReference type="SUPFAM" id="SSF102405">
    <property type="entry name" value="MCP/YpsA-like"/>
    <property type="match status" value="1"/>
</dbReference>
<feature type="domain" description="Pyrimidine/purine nucleotide 5'-monophosphate nucleosidase C-terminal" evidence="4">
    <location>
        <begin position="329"/>
        <end position="448"/>
    </location>
</feature>
<dbReference type="PANTHER" id="PTHR43393:SF1">
    <property type="entry name" value="PYRIMIDINE_PURINE NUCLEOTIDE 5'-MONOPHOSPHATE NUCLEOSIDASE"/>
    <property type="match status" value="1"/>
</dbReference>
<accession>A0A1I1GT73</accession>
<dbReference type="InterPro" id="IPR037153">
    <property type="entry name" value="PpnN-like_sf"/>
</dbReference>
<evidence type="ECO:0000313" key="6">
    <source>
        <dbReference type="EMBL" id="SFC14987.1"/>
    </source>
</evidence>
<sequence>MSIQLNPIGILDLLSQLEVDSLKKSSTSKLYRLFRNCSLAVLNVGSHTDSSFEIYEKYKSFDINLLCRERGIKIELHNPPETAFVDGQIIKGIHEHLFSVIRDILFIQSKYENNHINLTDSSHITHVVFDMLRNANVLPINTEPNMIVCWGGHSIADNEYRYTKEVGYQLGLRGLNICTGCGPGAMKGPMKGATIGHAKQRISENRYLGLTEPSIIAAEPPNPIVNELAILPDIEKRLEAFVRISHGIIIFPGGAGTAEELLYLLGILLHPENEQQSLPVILTGPQSSKAYFDEITLFVEKTLGQDALKKFTVIIDNPAAVASYLKENMTKVREYRKEKGDAYHFNWTLKIEPEFQLPFAPTHDNMSSLNLHLSQPPQQLAANLRRAFSGIVAGNVKDEGIQEIKRNGAFELQGDINLMKYMDTLLKAFVEQGRMKLPGSVYTPCYKIKV</sequence>
<dbReference type="EC" id="3.2.2.4" evidence="2"/>
<dbReference type="FunFam" id="3.30.1850.10:FF:000001">
    <property type="entry name" value="LOG family protein YgdH"/>
    <property type="match status" value="1"/>
</dbReference>
<evidence type="ECO:0000256" key="1">
    <source>
        <dbReference type="ARBA" id="ARBA00000274"/>
    </source>
</evidence>
<feature type="domain" description="Pyrimidine/purine nucleotide 5'-monophosphate nucleosidase N-terminal" evidence="5">
    <location>
        <begin position="4"/>
        <end position="111"/>
    </location>
</feature>
<dbReference type="InterPro" id="IPR049788">
    <property type="entry name" value="PpnN"/>
</dbReference>
<dbReference type="NCBIfam" id="NF038390">
    <property type="entry name" value="Nsidase_PpnN"/>
    <property type="match status" value="1"/>
</dbReference>
<dbReference type="InterPro" id="IPR027820">
    <property type="entry name" value="PpnN_N"/>
</dbReference>
<dbReference type="Pfam" id="PF11892">
    <property type="entry name" value="PpnN_C"/>
    <property type="match status" value="1"/>
</dbReference>
<organism evidence="6 7">
    <name type="scientific">Pseudoalteromonas denitrificans DSM 6059</name>
    <dbReference type="NCBI Taxonomy" id="1123010"/>
    <lineage>
        <taxon>Bacteria</taxon>
        <taxon>Pseudomonadati</taxon>
        <taxon>Pseudomonadota</taxon>
        <taxon>Gammaproteobacteria</taxon>
        <taxon>Alteromonadales</taxon>
        <taxon>Pseudoalteromonadaceae</taxon>
        <taxon>Pseudoalteromonas</taxon>
    </lineage>
</organism>
<dbReference type="InterPro" id="IPR052341">
    <property type="entry name" value="LOG_family_nucleotidases"/>
</dbReference>
<dbReference type="STRING" id="1123010.SAMN02745724_01029"/>
<dbReference type="Pfam" id="PF14793">
    <property type="entry name" value="DUF4478"/>
    <property type="match status" value="1"/>
</dbReference>
<gene>
    <name evidence="6" type="ORF">SAMN02745724_01029</name>
</gene>
<evidence type="ECO:0000256" key="3">
    <source>
        <dbReference type="ARBA" id="ARBA00031983"/>
    </source>
</evidence>
<dbReference type="EMBL" id="FOLO01000005">
    <property type="protein sequence ID" value="SFC14987.1"/>
    <property type="molecule type" value="Genomic_DNA"/>
</dbReference>
<proteinExistence type="predicted"/>
<reference evidence="6 7" key="1">
    <citation type="submission" date="2016-10" db="EMBL/GenBank/DDBJ databases">
        <authorList>
            <person name="de Groot N.N."/>
        </authorList>
    </citation>
    <scope>NUCLEOTIDE SEQUENCE [LARGE SCALE GENOMIC DNA]</scope>
    <source>
        <strain evidence="6 7">DSM 6059</strain>
    </source>
</reference>
<evidence type="ECO:0000259" key="5">
    <source>
        <dbReference type="Pfam" id="PF14793"/>
    </source>
</evidence>
<evidence type="ECO:0000313" key="7">
    <source>
        <dbReference type="Proteomes" id="UP000198862"/>
    </source>
</evidence>
<dbReference type="RefSeq" id="WP_091980981.1">
    <property type="nucleotide sequence ID" value="NZ_FOLO01000005.1"/>
</dbReference>